<dbReference type="OrthoDB" id="4494979at2"/>
<comment type="similarity">
    <text evidence="1 3">Belongs to the TPP enzyme family.</text>
</comment>
<dbReference type="GO" id="GO:0009097">
    <property type="term" value="P:isoleucine biosynthetic process"/>
    <property type="evidence" value="ECO:0007669"/>
    <property type="project" value="TreeGrafter"/>
</dbReference>
<keyword evidence="2 3" id="KW-0786">Thiamine pyrophosphate</keyword>
<dbReference type="Proteomes" id="UP000773614">
    <property type="component" value="Unassembled WGS sequence"/>
</dbReference>
<name>A0A964T271_9HYPH</name>
<evidence type="ECO:0000313" key="7">
    <source>
        <dbReference type="EMBL" id="MYZ46574.1"/>
    </source>
</evidence>
<evidence type="ECO:0000259" key="5">
    <source>
        <dbReference type="Pfam" id="PF02775"/>
    </source>
</evidence>
<evidence type="ECO:0000259" key="4">
    <source>
        <dbReference type="Pfam" id="PF00205"/>
    </source>
</evidence>
<dbReference type="GO" id="GO:0005948">
    <property type="term" value="C:acetolactate synthase complex"/>
    <property type="evidence" value="ECO:0007669"/>
    <property type="project" value="TreeGrafter"/>
</dbReference>
<dbReference type="PANTHER" id="PTHR18968:SF13">
    <property type="entry name" value="ACETOLACTATE SYNTHASE CATALYTIC SUBUNIT, MITOCHONDRIAL"/>
    <property type="match status" value="1"/>
</dbReference>
<evidence type="ECO:0000313" key="8">
    <source>
        <dbReference type="Proteomes" id="UP000773614"/>
    </source>
</evidence>
<reference evidence="7" key="1">
    <citation type="submission" date="2019-03" db="EMBL/GenBank/DDBJ databases">
        <title>Afifella sp. nov., isolated from activated sludge.</title>
        <authorList>
            <person name="Li Q."/>
            <person name="Liu Y."/>
        </authorList>
    </citation>
    <scope>NUCLEOTIDE SEQUENCE</scope>
    <source>
        <strain evidence="7">L72</strain>
    </source>
</reference>
<dbReference type="InterPro" id="IPR029061">
    <property type="entry name" value="THDP-binding"/>
</dbReference>
<feature type="domain" description="Thiamine pyrophosphate enzyme central" evidence="4">
    <location>
        <begin position="199"/>
        <end position="328"/>
    </location>
</feature>
<sequence length="561" mass="58988">MSEYTVSDLVAEVLAACGVRTAFGISSVHNIPLLDALGRRNAIRFISSRGEMGGGHMADGYARVSGELGVLITSTGPGAANAVPALVEARFAGSRLLHITSRSATRLLGRDTGSVHDVPGQSEMLAAVGKACLQVHRAEETFGVLLAAICEALSAPTGPATVEIPVDLQRLPVARPANLDDLTIPLRPPQAPSPTDLAAIEALVRESRRPMLWLGNGAKGATDGALRLANLGFGIVTSWNGRAIVPDDHPATLGALHGSGSPRIEAFYDTVDLMLVVGSRLRGHETMDGTLSLPRRRVQIDVDPRAAGRTYGCDLFVRGDAGLVLEALADRLVAAGYAADPRLHADLAEARAEAADAYRQTLGPYHDFARQLRKALPSDCVFARDATVAASTWGHRLVPLYNPRDSVHSVGAAIGLGLPLGIGAAIAAGEQGRKAVALVGDGGFALSMNELWTAVQQNVDLTVIVMNDGMYAAIGHMQDALVDGRRRYLDVLSPDLSRLADAAGIPCIRVDRAELFEEAVSRAVAVAGPVLVDVDMRAIGAAPAYWSWSPPNSEKSSAPPR</sequence>
<dbReference type="GO" id="GO:0000287">
    <property type="term" value="F:magnesium ion binding"/>
    <property type="evidence" value="ECO:0007669"/>
    <property type="project" value="InterPro"/>
</dbReference>
<dbReference type="Gene3D" id="3.40.50.1220">
    <property type="entry name" value="TPP-binding domain"/>
    <property type="match status" value="1"/>
</dbReference>
<evidence type="ECO:0000256" key="3">
    <source>
        <dbReference type="RuleBase" id="RU362132"/>
    </source>
</evidence>
<dbReference type="CDD" id="cd07035">
    <property type="entry name" value="TPP_PYR_POX_like"/>
    <property type="match status" value="1"/>
</dbReference>
<evidence type="ECO:0000256" key="1">
    <source>
        <dbReference type="ARBA" id="ARBA00007812"/>
    </source>
</evidence>
<keyword evidence="8" id="KW-1185">Reference proteome</keyword>
<dbReference type="PANTHER" id="PTHR18968">
    <property type="entry name" value="THIAMINE PYROPHOSPHATE ENZYMES"/>
    <property type="match status" value="1"/>
</dbReference>
<dbReference type="EMBL" id="SPKJ01000004">
    <property type="protein sequence ID" value="MYZ46574.1"/>
    <property type="molecule type" value="Genomic_DNA"/>
</dbReference>
<dbReference type="Gene3D" id="3.40.50.970">
    <property type="match status" value="2"/>
</dbReference>
<accession>A0A964T271</accession>
<evidence type="ECO:0000256" key="2">
    <source>
        <dbReference type="ARBA" id="ARBA00023052"/>
    </source>
</evidence>
<dbReference type="InterPro" id="IPR029035">
    <property type="entry name" value="DHS-like_NAD/FAD-binding_dom"/>
</dbReference>
<dbReference type="SUPFAM" id="SSF52518">
    <property type="entry name" value="Thiamin diphosphate-binding fold (THDP-binding)"/>
    <property type="match status" value="2"/>
</dbReference>
<organism evidence="7 8">
    <name type="scientific">Propylenella binzhouense</name>
    <dbReference type="NCBI Taxonomy" id="2555902"/>
    <lineage>
        <taxon>Bacteria</taxon>
        <taxon>Pseudomonadati</taxon>
        <taxon>Pseudomonadota</taxon>
        <taxon>Alphaproteobacteria</taxon>
        <taxon>Hyphomicrobiales</taxon>
        <taxon>Propylenellaceae</taxon>
        <taxon>Propylenella</taxon>
    </lineage>
</organism>
<dbReference type="GO" id="GO:0030976">
    <property type="term" value="F:thiamine pyrophosphate binding"/>
    <property type="evidence" value="ECO:0007669"/>
    <property type="project" value="InterPro"/>
</dbReference>
<dbReference type="AlphaFoldDB" id="A0A964T271"/>
<gene>
    <name evidence="7" type="ORF">E4O86_02415</name>
</gene>
<dbReference type="InterPro" id="IPR012000">
    <property type="entry name" value="Thiamin_PyroP_enz_cen_dom"/>
</dbReference>
<evidence type="ECO:0000259" key="6">
    <source>
        <dbReference type="Pfam" id="PF02776"/>
    </source>
</evidence>
<protein>
    <submittedName>
        <fullName evidence="7">Thiamine pyrophosphate-binding protein</fullName>
    </submittedName>
</protein>
<dbReference type="InterPro" id="IPR045229">
    <property type="entry name" value="TPP_enz"/>
</dbReference>
<dbReference type="NCBIfam" id="NF005470">
    <property type="entry name" value="PRK07064.1"/>
    <property type="match status" value="1"/>
</dbReference>
<dbReference type="GO" id="GO:0050660">
    <property type="term" value="F:flavin adenine dinucleotide binding"/>
    <property type="evidence" value="ECO:0007669"/>
    <property type="project" value="TreeGrafter"/>
</dbReference>
<dbReference type="GO" id="GO:0009099">
    <property type="term" value="P:L-valine biosynthetic process"/>
    <property type="evidence" value="ECO:0007669"/>
    <property type="project" value="TreeGrafter"/>
</dbReference>
<proteinExistence type="inferred from homology"/>
<comment type="caution">
    <text evidence="7">The sequence shown here is derived from an EMBL/GenBank/DDBJ whole genome shotgun (WGS) entry which is preliminary data.</text>
</comment>
<dbReference type="CDD" id="cd00568">
    <property type="entry name" value="TPP_enzymes"/>
    <property type="match status" value="1"/>
</dbReference>
<feature type="domain" description="Thiamine pyrophosphate enzyme TPP-binding" evidence="5">
    <location>
        <begin position="391"/>
        <end position="534"/>
    </location>
</feature>
<dbReference type="SUPFAM" id="SSF52467">
    <property type="entry name" value="DHS-like NAD/FAD-binding domain"/>
    <property type="match status" value="1"/>
</dbReference>
<dbReference type="RefSeq" id="WP_161138923.1">
    <property type="nucleotide sequence ID" value="NZ_SPKJ01000004.1"/>
</dbReference>
<dbReference type="Pfam" id="PF02776">
    <property type="entry name" value="TPP_enzyme_N"/>
    <property type="match status" value="1"/>
</dbReference>
<feature type="domain" description="Thiamine pyrophosphate enzyme N-terminal TPP-binding" evidence="6">
    <location>
        <begin position="5"/>
        <end position="112"/>
    </location>
</feature>
<dbReference type="InterPro" id="IPR011766">
    <property type="entry name" value="TPP_enzyme_TPP-bd"/>
</dbReference>
<dbReference type="Pfam" id="PF02775">
    <property type="entry name" value="TPP_enzyme_C"/>
    <property type="match status" value="1"/>
</dbReference>
<dbReference type="Pfam" id="PF00205">
    <property type="entry name" value="TPP_enzyme_M"/>
    <property type="match status" value="1"/>
</dbReference>
<dbReference type="InterPro" id="IPR012001">
    <property type="entry name" value="Thiamin_PyroP_enz_TPP-bd_dom"/>
</dbReference>
<dbReference type="GO" id="GO:0003984">
    <property type="term" value="F:acetolactate synthase activity"/>
    <property type="evidence" value="ECO:0007669"/>
    <property type="project" value="TreeGrafter"/>
</dbReference>